<dbReference type="PANTHER" id="PTHR43600">
    <property type="entry name" value="COENZYME F420 HYDROGENASE, SUBUNIT ALPHA"/>
    <property type="match status" value="1"/>
</dbReference>
<feature type="binding site" evidence="2">
    <location>
        <position position="63"/>
    </location>
    <ligand>
        <name>Ni(2+)</name>
        <dbReference type="ChEBI" id="CHEBI:49786"/>
    </ligand>
</feature>
<dbReference type="RefSeq" id="WP_093154888.1">
    <property type="nucleotide sequence ID" value="NZ_FNEK01000017.1"/>
</dbReference>
<dbReference type="SUPFAM" id="SSF56762">
    <property type="entry name" value="HydB/Nqo4-like"/>
    <property type="match status" value="1"/>
</dbReference>
<name>A0A1G8TNQ0_9RHOB</name>
<dbReference type="InterPro" id="IPR001501">
    <property type="entry name" value="Ni-dep_hyd_lsu"/>
</dbReference>
<dbReference type="PANTHER" id="PTHR43600:SF4">
    <property type="entry name" value="CYTOSOLIC NIFE-HYDROGENASE, ALPHA SUBUNIT"/>
    <property type="match status" value="1"/>
</dbReference>
<feature type="binding site" evidence="2">
    <location>
        <position position="417"/>
    </location>
    <ligand>
        <name>Fe cation</name>
        <dbReference type="ChEBI" id="CHEBI:24875"/>
    </ligand>
</feature>
<feature type="binding site" evidence="2">
    <location>
        <position position="420"/>
    </location>
    <ligand>
        <name>Mg(2+)</name>
        <dbReference type="ChEBI" id="CHEBI:18420"/>
    </ligand>
</feature>
<gene>
    <name evidence="3" type="ORF">SAMN04488026_101753</name>
</gene>
<keyword evidence="4" id="KW-1185">Reference proteome</keyword>
<dbReference type="Gene3D" id="1.10.645.10">
    <property type="entry name" value="Cytochrome-c3 Hydrogenase, chain B"/>
    <property type="match status" value="1"/>
</dbReference>
<feature type="binding site" evidence="2">
    <location>
        <position position="370"/>
    </location>
    <ligand>
        <name>Mg(2+)</name>
        <dbReference type="ChEBI" id="CHEBI:18420"/>
    </ligand>
</feature>
<evidence type="ECO:0000313" key="3">
    <source>
        <dbReference type="EMBL" id="SDJ43033.1"/>
    </source>
</evidence>
<dbReference type="AlphaFoldDB" id="A0A1G8TNQ0"/>
<dbReference type="Pfam" id="PF00374">
    <property type="entry name" value="NiFeSe_Hases"/>
    <property type="match status" value="2"/>
</dbReference>
<dbReference type="InterPro" id="IPR029014">
    <property type="entry name" value="NiFe-Hase_large"/>
</dbReference>
<feature type="binding site" evidence="2">
    <location>
        <position position="414"/>
    </location>
    <ligand>
        <name>Ni(2+)</name>
        <dbReference type="ChEBI" id="CHEBI:49786"/>
    </ligand>
</feature>
<keyword evidence="1" id="KW-0560">Oxidoreductase</keyword>
<protein>
    <submittedName>
        <fullName evidence="3">Coenzyme F420-reducing hydrogenase, alpha subunit</fullName>
    </submittedName>
</protein>
<dbReference type="EMBL" id="FNEK01000017">
    <property type="protein sequence ID" value="SDJ43033.1"/>
    <property type="molecule type" value="Genomic_DNA"/>
</dbReference>
<comment type="cofactor">
    <cofactor evidence="2">
        <name>Fe cation</name>
        <dbReference type="ChEBI" id="CHEBI:24875"/>
    </cofactor>
</comment>
<feature type="binding site" evidence="2">
    <location>
        <position position="66"/>
    </location>
    <ligand>
        <name>Fe cation</name>
        <dbReference type="ChEBI" id="CHEBI:24875"/>
    </ligand>
</feature>
<evidence type="ECO:0000256" key="2">
    <source>
        <dbReference type="PIRSR" id="PIRSR601501-1"/>
    </source>
</evidence>
<accession>A0A1G8TNQ0</accession>
<proteinExistence type="predicted"/>
<feature type="binding site" evidence="2">
    <location>
        <position position="44"/>
    </location>
    <ligand>
        <name>Mg(2+)</name>
        <dbReference type="ChEBI" id="CHEBI:18420"/>
    </ligand>
</feature>
<keyword evidence="2" id="KW-0408">Iron</keyword>
<reference evidence="3 4" key="1">
    <citation type="submission" date="2016-10" db="EMBL/GenBank/DDBJ databases">
        <authorList>
            <person name="de Groot N.N."/>
        </authorList>
    </citation>
    <scope>NUCLEOTIDE SEQUENCE [LARGE SCALE GENOMIC DNA]</scope>
    <source>
        <strain evidence="3 4">DSM 25294</strain>
    </source>
</reference>
<keyword evidence="2" id="KW-0533">Nickel</keyword>
<evidence type="ECO:0000256" key="1">
    <source>
        <dbReference type="ARBA" id="ARBA00023002"/>
    </source>
</evidence>
<organism evidence="3 4">
    <name type="scientific">Aliiruegeria lutimaris</name>
    <dbReference type="NCBI Taxonomy" id="571298"/>
    <lineage>
        <taxon>Bacteria</taxon>
        <taxon>Pseudomonadati</taxon>
        <taxon>Pseudomonadota</taxon>
        <taxon>Alphaproteobacteria</taxon>
        <taxon>Rhodobacterales</taxon>
        <taxon>Roseobacteraceae</taxon>
        <taxon>Aliiruegeria</taxon>
    </lineage>
</organism>
<dbReference type="Proteomes" id="UP000199382">
    <property type="component" value="Unassembled WGS sequence"/>
</dbReference>
<dbReference type="InterPro" id="IPR018194">
    <property type="entry name" value="Ni-dep_hyd_lsu_Ni_BS"/>
</dbReference>
<dbReference type="PROSITE" id="PS00508">
    <property type="entry name" value="NI_HGENASE_L_2"/>
    <property type="match status" value="1"/>
</dbReference>
<dbReference type="GO" id="GO:0016151">
    <property type="term" value="F:nickel cation binding"/>
    <property type="evidence" value="ECO:0007669"/>
    <property type="project" value="InterPro"/>
</dbReference>
<comment type="cofactor">
    <cofactor evidence="2">
        <name>Ni(2+)</name>
        <dbReference type="ChEBI" id="CHEBI:49786"/>
    </cofactor>
</comment>
<dbReference type="OrthoDB" id="9761717at2"/>
<dbReference type="GO" id="GO:0008901">
    <property type="term" value="F:ferredoxin hydrogenase activity"/>
    <property type="evidence" value="ECO:0007669"/>
    <property type="project" value="InterPro"/>
</dbReference>
<feature type="binding site" evidence="2">
    <location>
        <position position="66"/>
    </location>
    <ligand>
        <name>Ni(2+)</name>
        <dbReference type="ChEBI" id="CHEBI:49786"/>
    </ligand>
</feature>
<sequence length="429" mass="47296">MTERKITVNALARVEGEGALNVRIRGGEVEIVEFRIFEPPRFFEGLLQGRDATEAPDITSRICGICPVAYITSASQAVEQAYGVEITPEIAALRRLIYCGEWIQSHVLHAAMLHAPDFLGLHDVIAISELEPELVTTALRLKKLGNDLMEAIGGRAVHPINTRVGGFFKAPDSAEIAALLPELEWGIAAAREMALRFARFDFPEDAGDYIFVALVHPEHYPIETGRIATSTELDIPVDAFHAHFMEEQVARSMALHGRMRDGSAYIVGPLARYALNRARLSETAKQTAGECGLAEVERNPFKSILVRMVEVQYACEEALRLARAYVPPDPPSMPLSPRAGVGQGCSEAPRGICHHRYEIDDAGRIVTATIVPPTSQNQPQIEADLERVIRSSLALDDAALQWRCEQVIRNYDPCISCATHFLKLSVERG</sequence>
<keyword evidence="2" id="KW-0460">Magnesium</keyword>
<keyword evidence="2" id="KW-0479">Metal-binding</keyword>
<evidence type="ECO:0000313" key="4">
    <source>
        <dbReference type="Proteomes" id="UP000199382"/>
    </source>
</evidence>
<dbReference type="STRING" id="571298.SAMN04488026_101753"/>